<dbReference type="PROSITE" id="PS00747">
    <property type="entry name" value="GLUTR"/>
    <property type="match status" value="1"/>
</dbReference>
<feature type="active site" description="Nucleophile" evidence="8 9">
    <location>
        <position position="49"/>
    </location>
</feature>
<name>I0IDE2_PHYMF</name>
<comment type="domain">
    <text evidence="8">Possesses an unusual extended V-shaped dimeric structure with each monomer consisting of three distinct domains arranged along a curved 'spinal' alpha-helix. The N-terminal catalytic domain specifically recognizes the glutamate moiety of the substrate. The second domain is the NADPH-binding domain, and the third C-terminal domain is responsible for dimerization.</text>
</comment>
<gene>
    <name evidence="8 17" type="primary">hemA</name>
    <name evidence="17" type="ordered locus">PSMK_11210</name>
</gene>
<dbReference type="PIRSF" id="PIRSF000445">
    <property type="entry name" value="4pyrrol_synth_GluRdtase"/>
    <property type="match status" value="1"/>
</dbReference>
<feature type="domain" description="Quinate/shikimate 5-dehydrogenase/glutamyl-tRNA reductase" evidence="15">
    <location>
        <begin position="173"/>
        <end position="312"/>
    </location>
</feature>
<dbReference type="EMBL" id="AP012338">
    <property type="protein sequence ID" value="BAM03280.1"/>
    <property type="molecule type" value="Genomic_DNA"/>
</dbReference>
<keyword evidence="18" id="KW-1185">Reference proteome</keyword>
<dbReference type="Pfam" id="PF05201">
    <property type="entry name" value="GlutR_N"/>
    <property type="match status" value="1"/>
</dbReference>
<keyword evidence="6 8" id="KW-0627">Porphyrin biosynthesis</keyword>
<dbReference type="GO" id="GO:0050661">
    <property type="term" value="F:NADP binding"/>
    <property type="evidence" value="ECO:0007669"/>
    <property type="project" value="InterPro"/>
</dbReference>
<dbReference type="InterPro" id="IPR015896">
    <property type="entry name" value="4pyrrol_synth_GluRdtase_dimer"/>
</dbReference>
<evidence type="ECO:0000256" key="5">
    <source>
        <dbReference type="ARBA" id="ARBA00023002"/>
    </source>
</evidence>
<evidence type="ECO:0000259" key="16">
    <source>
        <dbReference type="Pfam" id="PF05201"/>
    </source>
</evidence>
<dbReference type="Gene3D" id="3.40.50.720">
    <property type="entry name" value="NAD(P)-binding Rossmann-like Domain"/>
    <property type="match status" value="1"/>
</dbReference>
<organism evidence="17 18">
    <name type="scientific">Phycisphaera mikurensis (strain NBRC 102666 / KCTC 22515 / FYK2301M01)</name>
    <dbReference type="NCBI Taxonomy" id="1142394"/>
    <lineage>
        <taxon>Bacteria</taxon>
        <taxon>Pseudomonadati</taxon>
        <taxon>Planctomycetota</taxon>
        <taxon>Phycisphaerae</taxon>
        <taxon>Phycisphaerales</taxon>
        <taxon>Phycisphaeraceae</taxon>
        <taxon>Phycisphaera</taxon>
    </lineage>
</organism>
<dbReference type="STRING" id="1142394.PSMK_11210"/>
<dbReference type="InterPro" id="IPR000343">
    <property type="entry name" value="4pyrrol_synth_GluRdtase"/>
</dbReference>
<dbReference type="CDD" id="cd05213">
    <property type="entry name" value="NAD_bind_Glutamyl_tRNA_reduct"/>
    <property type="match status" value="1"/>
</dbReference>
<dbReference type="HAMAP" id="MF_00087">
    <property type="entry name" value="Glu_tRNA_reductase"/>
    <property type="match status" value="1"/>
</dbReference>
<feature type="domain" description="Tetrapyrrole biosynthesis glutamyl-tRNA reductase dimerisation" evidence="14">
    <location>
        <begin position="330"/>
        <end position="415"/>
    </location>
</feature>
<evidence type="ECO:0000256" key="9">
    <source>
        <dbReference type="PIRSR" id="PIRSR000445-1"/>
    </source>
</evidence>
<dbReference type="InterPro" id="IPR018214">
    <property type="entry name" value="GluRdtase_CS"/>
</dbReference>
<dbReference type="AlphaFoldDB" id="I0IDE2"/>
<feature type="binding site" evidence="8 10">
    <location>
        <position position="105"/>
    </location>
    <ligand>
        <name>substrate</name>
    </ligand>
</feature>
<dbReference type="PANTHER" id="PTHR43013:SF1">
    <property type="entry name" value="GLUTAMYL-TRNA REDUCTASE"/>
    <property type="match status" value="1"/>
</dbReference>
<dbReference type="HOGENOM" id="CLU_035113_4_1_0"/>
<comment type="subunit">
    <text evidence="8">Homodimer.</text>
</comment>
<reference evidence="17 18" key="1">
    <citation type="submission" date="2012-02" db="EMBL/GenBank/DDBJ databases">
        <title>Complete genome sequence of Phycisphaera mikurensis NBRC 102666.</title>
        <authorList>
            <person name="Ankai A."/>
            <person name="Hosoyama A."/>
            <person name="Terui Y."/>
            <person name="Sekine M."/>
            <person name="Fukai R."/>
            <person name="Kato Y."/>
            <person name="Nakamura S."/>
            <person name="Yamada-Narita S."/>
            <person name="Kawakoshi A."/>
            <person name="Fukunaga Y."/>
            <person name="Yamazaki S."/>
            <person name="Fujita N."/>
        </authorList>
    </citation>
    <scope>NUCLEOTIDE SEQUENCE [LARGE SCALE GENOMIC DNA]</scope>
    <source>
        <strain evidence="18">NBRC 102666 / KCTC 22515 / FYK2301M01</strain>
    </source>
</reference>
<dbReference type="GO" id="GO:0008883">
    <property type="term" value="F:glutamyl-tRNA reductase activity"/>
    <property type="evidence" value="ECO:0007669"/>
    <property type="project" value="UniProtKB-UniRule"/>
</dbReference>
<comment type="similarity">
    <text evidence="2 8 13">Belongs to the glutamyl-tRNA reductase family.</text>
</comment>
<evidence type="ECO:0000256" key="10">
    <source>
        <dbReference type="PIRSR" id="PIRSR000445-2"/>
    </source>
</evidence>
<evidence type="ECO:0000256" key="1">
    <source>
        <dbReference type="ARBA" id="ARBA00005059"/>
    </source>
</evidence>
<dbReference type="SUPFAM" id="SSF69742">
    <property type="entry name" value="Glutamyl tRNA-reductase catalytic, N-terminal domain"/>
    <property type="match status" value="1"/>
</dbReference>
<accession>I0IDE2</accession>
<dbReference type="PANTHER" id="PTHR43013">
    <property type="entry name" value="GLUTAMYL-TRNA REDUCTASE"/>
    <property type="match status" value="1"/>
</dbReference>
<keyword evidence="5 8" id="KW-0560">Oxidoreductase</keyword>
<evidence type="ECO:0000313" key="17">
    <source>
        <dbReference type="EMBL" id="BAM03280.1"/>
    </source>
</evidence>
<comment type="catalytic activity">
    <reaction evidence="7 8 13">
        <text>(S)-4-amino-5-oxopentanoate + tRNA(Glu) + NADP(+) = L-glutamyl-tRNA(Glu) + NADPH + H(+)</text>
        <dbReference type="Rhea" id="RHEA:12344"/>
        <dbReference type="Rhea" id="RHEA-COMP:9663"/>
        <dbReference type="Rhea" id="RHEA-COMP:9680"/>
        <dbReference type="ChEBI" id="CHEBI:15378"/>
        <dbReference type="ChEBI" id="CHEBI:57501"/>
        <dbReference type="ChEBI" id="CHEBI:57783"/>
        <dbReference type="ChEBI" id="CHEBI:58349"/>
        <dbReference type="ChEBI" id="CHEBI:78442"/>
        <dbReference type="ChEBI" id="CHEBI:78520"/>
        <dbReference type="EC" id="1.2.1.70"/>
    </reaction>
</comment>
<dbReference type="Gene3D" id="3.30.460.30">
    <property type="entry name" value="Glutamyl-tRNA reductase, N-terminal domain"/>
    <property type="match status" value="1"/>
</dbReference>
<evidence type="ECO:0000256" key="4">
    <source>
        <dbReference type="ARBA" id="ARBA00022857"/>
    </source>
</evidence>
<dbReference type="NCBIfam" id="TIGR01035">
    <property type="entry name" value="hemA"/>
    <property type="match status" value="1"/>
</dbReference>
<dbReference type="InterPro" id="IPR015895">
    <property type="entry name" value="4pyrrol_synth_GluRdtase_N"/>
</dbReference>
<evidence type="ECO:0000313" key="18">
    <source>
        <dbReference type="Proteomes" id="UP000007881"/>
    </source>
</evidence>
<comment type="pathway">
    <text evidence="1 8 13">Porphyrin-containing compound metabolism; protoporphyrin-IX biosynthesis; 5-aminolevulinate from L-glutamyl-tRNA(Glu): step 1/2.</text>
</comment>
<evidence type="ECO:0000256" key="6">
    <source>
        <dbReference type="ARBA" id="ARBA00023244"/>
    </source>
</evidence>
<feature type="domain" description="Glutamyl-tRNA reductase N-terminal" evidence="16">
    <location>
        <begin position="8"/>
        <end position="156"/>
    </location>
</feature>
<dbReference type="Pfam" id="PF01488">
    <property type="entry name" value="Shikimate_DH"/>
    <property type="match status" value="1"/>
</dbReference>
<comment type="miscellaneous">
    <text evidence="8">During catalysis, the active site Cys acts as a nucleophile attacking the alpha-carbonyl group of tRNA-bound glutamate with the formation of a thioester intermediate between enzyme and glutamate, and the concomitant release of tRNA(Glu). The thioester intermediate is finally reduced by direct hydride transfer from NADPH, to form the product GSA.</text>
</comment>
<dbReference type="InterPro" id="IPR036291">
    <property type="entry name" value="NAD(P)-bd_dom_sf"/>
</dbReference>
<dbReference type="KEGG" id="phm:PSMK_11210"/>
<dbReference type="OrthoDB" id="110209at2"/>
<dbReference type="RefSeq" id="WP_014436499.1">
    <property type="nucleotide sequence ID" value="NC_017080.1"/>
</dbReference>
<evidence type="ECO:0000259" key="15">
    <source>
        <dbReference type="Pfam" id="PF01488"/>
    </source>
</evidence>
<dbReference type="InterPro" id="IPR036453">
    <property type="entry name" value="GluRdtase_dimer_dom_sf"/>
</dbReference>
<feature type="binding site" evidence="8 10">
    <location>
        <begin position="110"/>
        <end position="112"/>
    </location>
    <ligand>
        <name>substrate</name>
    </ligand>
</feature>
<feature type="site" description="Important for activity" evidence="8 12">
    <location>
        <position position="95"/>
    </location>
</feature>
<dbReference type="InterPro" id="IPR006151">
    <property type="entry name" value="Shikm_DH/Glu-tRNA_Rdtase"/>
</dbReference>
<proteinExistence type="inferred from homology"/>
<dbReference type="SUPFAM" id="SSF69075">
    <property type="entry name" value="Glutamyl tRNA-reductase dimerization domain"/>
    <property type="match status" value="1"/>
</dbReference>
<dbReference type="EC" id="1.2.1.70" evidence="3 8"/>
<sequence length="450" mass="47098">MTEIAALSMSHRNADLPLRERASVDAARASRLRAELAAATGELVVLSTCNRTELYATGSVGPSALRAAWSRASGVAEAELAGASCELAGGAAVRHLFRVAAGLESQVVGEPEILGQVKRAYENGRLAAASGACGAGPVMHRVFQRALAAAKSARSESGLSRRGGSVGSVAVTLARTVFQGFEGKEVLCVGAGAIAKATMRRFLRHRPARVRLVNRREDRAGELGARLGLPDPAAAAWPLERLEEALIAADVAVFATAATEPVLTEAALKPLLKRRRGRPLLILDLGLPRDVEPPVGKLPRVYLYNVDDLQEVVDHDPERRASIQACSLRVEAAAAACVADLTSPDPGPAIGRLRAQLHALAGEEETRTRARLTTLLGDRVDAATRAEVEAVLGEFRHRLVNKVLHGPVSRVRGEAPVGVGELEALFGLGEPPPPVAAPAGPAVAARGGLA</sequence>
<dbReference type="GO" id="GO:0019353">
    <property type="term" value="P:protoporphyrinogen IX biosynthetic process from glutamate"/>
    <property type="evidence" value="ECO:0007669"/>
    <property type="project" value="TreeGrafter"/>
</dbReference>
<dbReference type="PATRIC" id="fig|1142394.8.peg.1155"/>
<dbReference type="eggNOG" id="COG0373">
    <property type="taxonomic scope" value="Bacteria"/>
</dbReference>
<evidence type="ECO:0000256" key="11">
    <source>
        <dbReference type="PIRSR" id="PIRSR000445-3"/>
    </source>
</evidence>
<feature type="binding site" evidence="8 10">
    <location>
        <position position="116"/>
    </location>
    <ligand>
        <name>substrate</name>
    </ligand>
</feature>
<comment type="function">
    <text evidence="8">Catalyzes the NADPH-dependent reduction of glutamyl-tRNA(Glu) to glutamate 1-semialdehyde (GSA).</text>
</comment>
<feature type="binding site" evidence="8 10">
    <location>
        <begin position="48"/>
        <end position="51"/>
    </location>
    <ligand>
        <name>substrate</name>
    </ligand>
</feature>
<protein>
    <recommendedName>
        <fullName evidence="3 8">Glutamyl-tRNA reductase</fullName>
        <shortName evidence="8">GluTR</shortName>
        <ecNumber evidence="3 8">1.2.1.70</ecNumber>
    </recommendedName>
</protein>
<feature type="binding site" evidence="8 11">
    <location>
        <begin position="190"/>
        <end position="195"/>
    </location>
    <ligand>
        <name>NADP(+)</name>
        <dbReference type="ChEBI" id="CHEBI:58349"/>
    </ligand>
</feature>
<evidence type="ECO:0000256" key="13">
    <source>
        <dbReference type="RuleBase" id="RU000584"/>
    </source>
</evidence>
<dbReference type="SUPFAM" id="SSF51735">
    <property type="entry name" value="NAD(P)-binding Rossmann-fold domains"/>
    <property type="match status" value="1"/>
</dbReference>
<dbReference type="Pfam" id="PF00745">
    <property type="entry name" value="GlutR_dimer"/>
    <property type="match status" value="1"/>
</dbReference>
<keyword evidence="4 8" id="KW-0521">NADP</keyword>
<evidence type="ECO:0000256" key="8">
    <source>
        <dbReference type="HAMAP-Rule" id="MF_00087"/>
    </source>
</evidence>
<evidence type="ECO:0000256" key="3">
    <source>
        <dbReference type="ARBA" id="ARBA00012970"/>
    </source>
</evidence>
<dbReference type="InterPro" id="IPR036343">
    <property type="entry name" value="GluRdtase_N_sf"/>
</dbReference>
<dbReference type="UniPathway" id="UPA00251">
    <property type="reaction ID" value="UER00316"/>
</dbReference>
<evidence type="ECO:0000256" key="7">
    <source>
        <dbReference type="ARBA" id="ARBA00047464"/>
    </source>
</evidence>
<evidence type="ECO:0000259" key="14">
    <source>
        <dbReference type="Pfam" id="PF00745"/>
    </source>
</evidence>
<evidence type="ECO:0000256" key="12">
    <source>
        <dbReference type="PIRSR" id="PIRSR000445-4"/>
    </source>
</evidence>
<dbReference type="FunFam" id="3.30.460.30:FF:000001">
    <property type="entry name" value="Glutamyl-tRNA reductase"/>
    <property type="match status" value="1"/>
</dbReference>
<dbReference type="Proteomes" id="UP000007881">
    <property type="component" value="Chromosome"/>
</dbReference>
<evidence type="ECO:0000256" key="2">
    <source>
        <dbReference type="ARBA" id="ARBA00005916"/>
    </source>
</evidence>